<dbReference type="GO" id="GO:0015689">
    <property type="term" value="P:molybdate ion transport"/>
    <property type="evidence" value="ECO:0007669"/>
    <property type="project" value="InterPro"/>
</dbReference>
<feature type="binding site" evidence="6">
    <location>
        <position position="66"/>
    </location>
    <ligand>
        <name>molybdate</name>
        <dbReference type="ChEBI" id="CHEBI:36264"/>
    </ligand>
</feature>
<dbReference type="SUPFAM" id="SSF53850">
    <property type="entry name" value="Periplasmic binding protein-like II"/>
    <property type="match status" value="1"/>
</dbReference>
<dbReference type="FunFam" id="3.40.190.10:FF:000035">
    <property type="entry name" value="Molybdate ABC transporter substrate-binding protein"/>
    <property type="match status" value="1"/>
</dbReference>
<dbReference type="Gene3D" id="3.40.190.10">
    <property type="entry name" value="Periplasmic binding protein-like II"/>
    <property type="match status" value="2"/>
</dbReference>
<dbReference type="NCBIfam" id="NF007958">
    <property type="entry name" value="PRK10677.1"/>
    <property type="match status" value="1"/>
</dbReference>
<dbReference type="PIRSF" id="PIRSF004846">
    <property type="entry name" value="ModA"/>
    <property type="match status" value="1"/>
</dbReference>
<keyword evidence="3 6" id="KW-0479">Metal-binding</keyword>
<dbReference type="STRING" id="1122133.SAMN02745157_1808"/>
<evidence type="ECO:0000256" key="1">
    <source>
        <dbReference type="ARBA" id="ARBA00009175"/>
    </source>
</evidence>
<dbReference type="EMBL" id="FQUP01000001">
    <property type="protein sequence ID" value="SHF16977.1"/>
    <property type="molecule type" value="Genomic_DNA"/>
</dbReference>
<protein>
    <submittedName>
        <fullName evidence="8">Molybdate transport system substrate-binding protein</fullName>
    </submittedName>
</protein>
<reference evidence="8 9" key="1">
    <citation type="submission" date="2016-11" db="EMBL/GenBank/DDBJ databases">
        <authorList>
            <person name="Jaros S."/>
            <person name="Januszkiewicz K."/>
            <person name="Wedrychowicz H."/>
        </authorList>
    </citation>
    <scope>NUCLEOTIDE SEQUENCE [LARGE SCALE GENOMIC DNA]</scope>
    <source>
        <strain evidence="8 9">DSM 19436</strain>
    </source>
</reference>
<dbReference type="GO" id="GO:0030973">
    <property type="term" value="F:molybdate ion binding"/>
    <property type="evidence" value="ECO:0007669"/>
    <property type="project" value="TreeGrafter"/>
</dbReference>
<dbReference type="AlphaFoldDB" id="A0A1M4ZGQ0"/>
<dbReference type="InterPro" id="IPR006311">
    <property type="entry name" value="TAT_signal"/>
</dbReference>
<dbReference type="OrthoDB" id="9785015at2"/>
<dbReference type="GO" id="GO:0030288">
    <property type="term" value="C:outer membrane-bounded periplasmic space"/>
    <property type="evidence" value="ECO:0007669"/>
    <property type="project" value="TreeGrafter"/>
</dbReference>
<proteinExistence type="inferred from homology"/>
<evidence type="ECO:0000256" key="2">
    <source>
        <dbReference type="ARBA" id="ARBA00022505"/>
    </source>
</evidence>
<dbReference type="InterPro" id="IPR005950">
    <property type="entry name" value="ModA"/>
</dbReference>
<keyword evidence="4 7" id="KW-0732">Signal</keyword>
<sequence>MIRLTRRLALALTGLAFVAAPLAALPARAADVTVFAAASLKEALGAATATYKAKTGKPVAVSYAASSALAKQIEAGAPADIFFSADLDWMDELAKKGLIDPSTRTTLLGNTLVLVAPKDSAATITIGKNSPLAAALGADGKLAMGAVASVPAGKYGKASLTALGVWDAVAPHVAEADNVRGALAFVARGEAPFGIVYGTDAKAEPGVKVVGTFPEDSHPPIVYPIALVKASSNPDARAFLDWLVSPEARPAFEQAGFTVIGSQG</sequence>
<dbReference type="GO" id="GO:1901359">
    <property type="term" value="F:tungstate binding"/>
    <property type="evidence" value="ECO:0007669"/>
    <property type="project" value="UniProtKB-ARBA"/>
</dbReference>
<evidence type="ECO:0000256" key="5">
    <source>
        <dbReference type="ARBA" id="ARBA00062515"/>
    </source>
</evidence>
<evidence type="ECO:0000256" key="6">
    <source>
        <dbReference type="PIRSR" id="PIRSR004846-1"/>
    </source>
</evidence>
<comment type="subunit">
    <text evidence="5">The complex is composed of two ATP-binding proteins (ModC), two transmembrane proteins (ModB) and a solute-binding protein (ModA).</text>
</comment>
<keyword evidence="2 6" id="KW-0500">Molybdenum</keyword>
<feature type="chain" id="PRO_5011979446" evidence="7">
    <location>
        <begin position="30"/>
        <end position="264"/>
    </location>
</feature>
<feature type="binding site" evidence="6">
    <location>
        <position position="39"/>
    </location>
    <ligand>
        <name>molybdate</name>
        <dbReference type="ChEBI" id="CHEBI:36264"/>
    </ligand>
</feature>
<feature type="binding site" evidence="6">
    <location>
        <position position="152"/>
    </location>
    <ligand>
        <name>molybdate</name>
        <dbReference type="ChEBI" id="CHEBI:36264"/>
    </ligand>
</feature>
<comment type="similarity">
    <text evidence="1">Belongs to the bacterial solute-binding protein ModA family.</text>
</comment>
<dbReference type="GO" id="GO:0046872">
    <property type="term" value="F:metal ion binding"/>
    <property type="evidence" value="ECO:0007669"/>
    <property type="project" value="UniProtKB-KW"/>
</dbReference>
<dbReference type="CDD" id="cd13536">
    <property type="entry name" value="PBP2_EcModA"/>
    <property type="match status" value="1"/>
</dbReference>
<feature type="binding site" evidence="6">
    <location>
        <position position="179"/>
    </location>
    <ligand>
        <name>molybdate</name>
        <dbReference type="ChEBI" id="CHEBI:36264"/>
    </ligand>
</feature>
<dbReference type="PROSITE" id="PS51318">
    <property type="entry name" value="TAT"/>
    <property type="match status" value="1"/>
</dbReference>
<keyword evidence="9" id="KW-1185">Reference proteome</keyword>
<evidence type="ECO:0000256" key="4">
    <source>
        <dbReference type="ARBA" id="ARBA00022729"/>
    </source>
</evidence>
<dbReference type="Proteomes" id="UP000184485">
    <property type="component" value="Unassembled WGS sequence"/>
</dbReference>
<evidence type="ECO:0000313" key="9">
    <source>
        <dbReference type="Proteomes" id="UP000184485"/>
    </source>
</evidence>
<feature type="signal peptide" evidence="7">
    <location>
        <begin position="1"/>
        <end position="29"/>
    </location>
</feature>
<gene>
    <name evidence="8" type="ORF">SAMN02745157_1808</name>
</gene>
<dbReference type="PANTHER" id="PTHR30632">
    <property type="entry name" value="MOLYBDATE-BINDING PERIPLASMIC PROTEIN"/>
    <property type="match status" value="1"/>
</dbReference>
<name>A0A1M4ZGQ0_9HYPH</name>
<dbReference type="Pfam" id="PF13531">
    <property type="entry name" value="SBP_bac_11"/>
    <property type="match status" value="1"/>
</dbReference>
<feature type="binding site" evidence="6">
    <location>
        <position position="197"/>
    </location>
    <ligand>
        <name>molybdate</name>
        <dbReference type="ChEBI" id="CHEBI:36264"/>
    </ligand>
</feature>
<evidence type="ECO:0000256" key="3">
    <source>
        <dbReference type="ARBA" id="ARBA00022723"/>
    </source>
</evidence>
<accession>A0A1M4ZGQ0</accession>
<dbReference type="InterPro" id="IPR050682">
    <property type="entry name" value="ModA/WtpA"/>
</dbReference>
<evidence type="ECO:0000313" key="8">
    <source>
        <dbReference type="EMBL" id="SHF16977.1"/>
    </source>
</evidence>
<evidence type="ECO:0000256" key="7">
    <source>
        <dbReference type="SAM" id="SignalP"/>
    </source>
</evidence>
<dbReference type="PANTHER" id="PTHR30632:SF17">
    <property type="entry name" value="MOLYBDATE-BINDING PROTEIN MODA"/>
    <property type="match status" value="1"/>
</dbReference>
<organism evidence="8 9">
    <name type="scientific">Kaistia soli DSM 19436</name>
    <dbReference type="NCBI Taxonomy" id="1122133"/>
    <lineage>
        <taxon>Bacteria</taxon>
        <taxon>Pseudomonadati</taxon>
        <taxon>Pseudomonadota</taxon>
        <taxon>Alphaproteobacteria</taxon>
        <taxon>Hyphomicrobiales</taxon>
        <taxon>Kaistiaceae</taxon>
        <taxon>Kaistia</taxon>
    </lineage>
</organism>
<dbReference type="NCBIfam" id="TIGR01256">
    <property type="entry name" value="modA"/>
    <property type="match status" value="1"/>
</dbReference>